<comment type="caution">
    <text evidence="4">The sequence shown here is derived from an EMBL/GenBank/DDBJ whole genome shotgun (WGS) entry which is preliminary data.</text>
</comment>
<evidence type="ECO:0000259" key="3">
    <source>
        <dbReference type="PROSITE" id="PS51779"/>
    </source>
</evidence>
<dbReference type="Gene3D" id="2.40.160.50">
    <property type="entry name" value="membrane protein fhac: a member of the omp85/tpsb transporter family"/>
    <property type="match status" value="1"/>
</dbReference>
<dbReference type="EMBL" id="JABUFE010000007">
    <property type="protein sequence ID" value="NSX55624.1"/>
    <property type="molecule type" value="Genomic_DNA"/>
</dbReference>
<dbReference type="RefSeq" id="WP_174138776.1">
    <property type="nucleotide sequence ID" value="NZ_JABUFE010000007.1"/>
</dbReference>
<reference evidence="4 5" key="1">
    <citation type="submission" date="2020-06" db="EMBL/GenBank/DDBJ databases">
        <title>Sulfitobacter algicola sp. nov., isolated from green algae.</title>
        <authorList>
            <person name="Wang C."/>
        </authorList>
    </citation>
    <scope>NUCLEOTIDE SEQUENCE [LARGE SCALE GENOMIC DNA]</scope>
    <source>
        <strain evidence="4 5">1151</strain>
    </source>
</reference>
<dbReference type="InterPro" id="IPR010827">
    <property type="entry name" value="BamA/TamA_POTRA"/>
</dbReference>
<protein>
    <submittedName>
        <fullName evidence="4">Outer membrane protein assembly factor</fullName>
    </submittedName>
</protein>
<accession>A0ABX2IRU5</accession>
<name>A0ABX2IRU5_9RHOB</name>
<evidence type="ECO:0000313" key="4">
    <source>
        <dbReference type="EMBL" id="NSX55624.1"/>
    </source>
</evidence>
<gene>
    <name evidence="4" type="ORF">HRQ87_12495</name>
</gene>
<evidence type="ECO:0000256" key="2">
    <source>
        <dbReference type="ARBA" id="ARBA00023136"/>
    </source>
</evidence>
<sequence>MRFFIQVIVVLTFFGALPVFSQETPNIRFVIVTDREDIRDKVVGASLVYSLREDGNQSAQDYVSAAQADYGRILAALYDEAYFGGVIQISVNGREASTIPPLAAPRNIQSIELRVDPGPRFRFGQTRVTPLAPDTTLPEEFARRQRARTAVIRGAAAAGVEGWRDQGYAKAEPADQSIVAIHSSNTLDVDIRLAPGPRLRFGNLIVQGNEGVRTERIREIAGLPTGQIYSPQELDQAQKRLRRTGAFRSAALIEAETPNRDGTLDITAQVNEQKRRRLGYGIEAEADEGLALSAFWLHRNLLGGAERLRVDAGISGIGSQSDLDYNLGARFTRPATFRSDTDLYLEARIEQLNEPDFSSREFTIGGGLERYVSDTFQYSYGVAILGSEIEDDLGERDLLLLTFPLDARWDLRDDRANPRAGYFLDGQLIPYLGTLDAQSGARLFLDGRVYREFGDNTVLAFRGQFGSVIGSDTDATPASYLFYSGGGGTVRGQEYQSLAVELDGDDRIGGRVFMGGAFEVRRDLDDTFGLVAFYDVGYVGPDSLPSDGGDWHSGAGLGLRYNTGIGPIRLDVGVPVSGPETDSLFQIYIGIGQSF</sequence>
<dbReference type="InterPro" id="IPR000184">
    <property type="entry name" value="Bac_surfAg_D15"/>
</dbReference>
<comment type="subcellular location">
    <subcellularLocation>
        <location evidence="1">Membrane</location>
    </subcellularLocation>
</comment>
<feature type="domain" description="POTRA" evidence="3">
    <location>
        <begin position="199"/>
        <end position="273"/>
    </location>
</feature>
<dbReference type="Pfam" id="PF07244">
    <property type="entry name" value="POTRA"/>
    <property type="match status" value="1"/>
</dbReference>
<dbReference type="InterPro" id="IPR034746">
    <property type="entry name" value="POTRA"/>
</dbReference>
<keyword evidence="2" id="KW-0472">Membrane</keyword>
<dbReference type="Gene3D" id="3.10.20.310">
    <property type="entry name" value="membrane protein fhac"/>
    <property type="match status" value="1"/>
</dbReference>
<dbReference type="Proteomes" id="UP000777935">
    <property type="component" value="Unassembled WGS sequence"/>
</dbReference>
<dbReference type="PROSITE" id="PS51779">
    <property type="entry name" value="POTRA"/>
    <property type="match status" value="1"/>
</dbReference>
<evidence type="ECO:0000313" key="5">
    <source>
        <dbReference type="Proteomes" id="UP000777935"/>
    </source>
</evidence>
<dbReference type="Pfam" id="PF01103">
    <property type="entry name" value="Omp85"/>
    <property type="match status" value="1"/>
</dbReference>
<evidence type="ECO:0000256" key="1">
    <source>
        <dbReference type="ARBA" id="ARBA00004370"/>
    </source>
</evidence>
<organism evidence="4 5">
    <name type="scientific">Parasulfitobacter algicola</name>
    <dbReference type="NCBI Taxonomy" id="2614809"/>
    <lineage>
        <taxon>Bacteria</taxon>
        <taxon>Pseudomonadati</taxon>
        <taxon>Pseudomonadota</taxon>
        <taxon>Alphaproteobacteria</taxon>
        <taxon>Rhodobacterales</taxon>
        <taxon>Roseobacteraceae</taxon>
        <taxon>Parasulfitobacter</taxon>
    </lineage>
</organism>
<keyword evidence="5" id="KW-1185">Reference proteome</keyword>
<proteinExistence type="predicted"/>